<sequence>MLNLKKISFISALSFSLLVLIFSSASASNLIKSIKASIDYGFTMTVHGKKFAPRDAVGKELRPILYNGTYYVPAKYISESLKIPFSLDTSNKQLIFGLNNHYTDIIKEKMFDSYAPTNEVYPTVDVDALSIGNNVFSSGLIFNVHNLNASYQFTFNIGKQFSKLNFRATVADSNVSFKLFVIDKKSGLILKEATISNEDISAIDAVVVGIEKVAIKIEALSNNKNIDSPIKAVVGNITVK</sequence>
<dbReference type="RefSeq" id="WP_377605968.1">
    <property type="nucleotide sequence ID" value="NZ_JBHUME010000013.1"/>
</dbReference>
<accession>A0ABW5PK70</accession>
<dbReference type="Proteomes" id="UP001597541">
    <property type="component" value="Unassembled WGS sequence"/>
</dbReference>
<proteinExistence type="predicted"/>
<feature type="signal peptide" evidence="1">
    <location>
        <begin position="1"/>
        <end position="27"/>
    </location>
</feature>
<reference evidence="3" key="1">
    <citation type="journal article" date="2019" name="Int. J. Syst. Evol. Microbiol.">
        <title>The Global Catalogue of Microorganisms (GCM) 10K type strain sequencing project: providing services to taxonomists for standard genome sequencing and annotation.</title>
        <authorList>
            <consortium name="The Broad Institute Genomics Platform"/>
            <consortium name="The Broad Institute Genome Sequencing Center for Infectious Disease"/>
            <person name="Wu L."/>
            <person name="Ma J."/>
        </authorList>
    </citation>
    <scope>NUCLEOTIDE SEQUENCE [LARGE SCALE GENOMIC DNA]</scope>
    <source>
        <strain evidence="3">KCTC 3950</strain>
    </source>
</reference>
<keyword evidence="1" id="KW-0732">Signal</keyword>
<dbReference type="EMBL" id="JBHUME010000013">
    <property type="protein sequence ID" value="MFD2614752.1"/>
    <property type="molecule type" value="Genomic_DNA"/>
</dbReference>
<name>A0ABW5PK70_9BACL</name>
<organism evidence="2 3">
    <name type="scientific">Paenibacillus gansuensis</name>
    <dbReference type="NCBI Taxonomy" id="306542"/>
    <lineage>
        <taxon>Bacteria</taxon>
        <taxon>Bacillati</taxon>
        <taxon>Bacillota</taxon>
        <taxon>Bacilli</taxon>
        <taxon>Bacillales</taxon>
        <taxon>Paenibacillaceae</taxon>
        <taxon>Paenibacillus</taxon>
    </lineage>
</organism>
<comment type="caution">
    <text evidence="2">The sequence shown here is derived from an EMBL/GenBank/DDBJ whole genome shotgun (WGS) entry which is preliminary data.</text>
</comment>
<evidence type="ECO:0000256" key="1">
    <source>
        <dbReference type="SAM" id="SignalP"/>
    </source>
</evidence>
<feature type="chain" id="PRO_5047423582" description="Copper amine oxidase-like N-terminal domain-containing protein" evidence="1">
    <location>
        <begin position="28"/>
        <end position="240"/>
    </location>
</feature>
<evidence type="ECO:0000313" key="3">
    <source>
        <dbReference type="Proteomes" id="UP001597541"/>
    </source>
</evidence>
<protein>
    <recommendedName>
        <fullName evidence="4">Copper amine oxidase-like N-terminal domain-containing protein</fullName>
    </recommendedName>
</protein>
<evidence type="ECO:0008006" key="4">
    <source>
        <dbReference type="Google" id="ProtNLM"/>
    </source>
</evidence>
<keyword evidence="3" id="KW-1185">Reference proteome</keyword>
<gene>
    <name evidence="2" type="ORF">ACFSUF_20265</name>
</gene>
<evidence type="ECO:0000313" key="2">
    <source>
        <dbReference type="EMBL" id="MFD2614752.1"/>
    </source>
</evidence>